<dbReference type="Proteomes" id="UP000251891">
    <property type="component" value="Unassembled WGS sequence"/>
</dbReference>
<feature type="domain" description="Methyltransferase" evidence="5">
    <location>
        <begin position="359"/>
        <end position="451"/>
    </location>
</feature>
<dbReference type="GO" id="GO:0004791">
    <property type="term" value="F:thioredoxin-disulfide reductase (NADPH) activity"/>
    <property type="evidence" value="ECO:0007669"/>
    <property type="project" value="UniProtKB-EC"/>
</dbReference>
<keyword evidence="2" id="KW-0560">Oxidoreductase</keyword>
<sequence>MTNETAHRTVERHCDVAVIGGSAAGLAAALQLARQRRSVIVIDDGTPRNAPAAHMHGYLGREGAAPAELTTIGRDEVRGYGGEVLLGRVLAVRRGDDGRFRVELTGGHHLIARRVLAATGLADELPAIDGLAEQWGRAVIHCPFCHGFEVRDQRVVQIVTHPMGLHPTPLFRHLTGHLTVVLHDGQGVDDTIVEKLSAEVPVIRDTVRRVVTAPDGRLVGVELAGGTTVEADAVVVGPRFHARAEMLAAAGVTTTPHPSGLGDAVEVDQTGRTAVPGIFAAGNLTDPGMQVLHAAAHGSRVGAMISFDLADDDLAAGTRTSGERTDWEHRYGATGSMWSGNPNGTLVGQVSGLVPGQALDVGAGEGADALWLAEQGWDVTASDISGNALARLAAEADRRGLDIRCLRGDANDPDAFGTGTFDLVSLQYGSFHRSPDRRGLRNLLNAVAPGGTLLVVGHDLTPLRDPVDVSSQTRIFDPDAYVGVDEIAAALDDASTWHVELHETRPRPPGAASTHHVADVVLRARRTPAPPPATHASQADR</sequence>
<evidence type="ECO:0000259" key="4">
    <source>
        <dbReference type="Pfam" id="PF07992"/>
    </source>
</evidence>
<dbReference type="Pfam" id="PF07992">
    <property type="entry name" value="Pyr_redox_2"/>
    <property type="match status" value="1"/>
</dbReference>
<evidence type="ECO:0000256" key="3">
    <source>
        <dbReference type="ARBA" id="ARBA00048132"/>
    </source>
</evidence>
<feature type="domain" description="FAD/NAD(P)-binding" evidence="4">
    <location>
        <begin position="15"/>
        <end position="296"/>
    </location>
</feature>
<comment type="catalytic activity">
    <reaction evidence="3">
        <text>[thioredoxin]-dithiol + NADP(+) = [thioredoxin]-disulfide + NADPH + H(+)</text>
        <dbReference type="Rhea" id="RHEA:20345"/>
        <dbReference type="Rhea" id="RHEA-COMP:10698"/>
        <dbReference type="Rhea" id="RHEA-COMP:10700"/>
        <dbReference type="ChEBI" id="CHEBI:15378"/>
        <dbReference type="ChEBI" id="CHEBI:29950"/>
        <dbReference type="ChEBI" id="CHEBI:50058"/>
        <dbReference type="ChEBI" id="CHEBI:57783"/>
        <dbReference type="ChEBI" id="CHEBI:58349"/>
        <dbReference type="EC" id="1.8.1.9"/>
    </reaction>
</comment>
<dbReference type="CDD" id="cd02440">
    <property type="entry name" value="AdoMet_MTases"/>
    <property type="match status" value="1"/>
</dbReference>
<keyword evidence="1" id="KW-0285">Flavoprotein</keyword>
<dbReference type="SUPFAM" id="SSF53335">
    <property type="entry name" value="S-adenosyl-L-methionine-dependent methyltransferases"/>
    <property type="match status" value="1"/>
</dbReference>
<reference evidence="6 7" key="1">
    <citation type="submission" date="2018-06" db="EMBL/GenBank/DDBJ databases">
        <title>Actinomadura craniellae sp. nov. isolated from marine sponge Craniella sp.</title>
        <authorList>
            <person name="Li L."/>
            <person name="Xu Q.H."/>
            <person name="Lin H.W."/>
            <person name="Lu Y.H."/>
        </authorList>
    </citation>
    <scope>NUCLEOTIDE SEQUENCE [LARGE SCALE GENOMIC DNA]</scope>
    <source>
        <strain evidence="6 7">LHW63021</strain>
    </source>
</reference>
<evidence type="ECO:0000256" key="1">
    <source>
        <dbReference type="ARBA" id="ARBA00022630"/>
    </source>
</evidence>
<keyword evidence="6" id="KW-0808">Transferase</keyword>
<dbReference type="InterPro" id="IPR050097">
    <property type="entry name" value="Ferredoxin-NADP_redctase_2"/>
</dbReference>
<name>A0A365HE32_9ACTN</name>
<proteinExistence type="predicted"/>
<dbReference type="Pfam" id="PF13649">
    <property type="entry name" value="Methyltransf_25"/>
    <property type="match status" value="1"/>
</dbReference>
<accession>A0A365HE32</accession>
<dbReference type="AlphaFoldDB" id="A0A365HE32"/>
<dbReference type="Gene3D" id="3.50.50.60">
    <property type="entry name" value="FAD/NAD(P)-binding domain"/>
    <property type="match status" value="2"/>
</dbReference>
<dbReference type="RefSeq" id="WP_111863362.1">
    <property type="nucleotide sequence ID" value="NZ_QLYX01000001.1"/>
</dbReference>
<evidence type="ECO:0000259" key="5">
    <source>
        <dbReference type="Pfam" id="PF13649"/>
    </source>
</evidence>
<dbReference type="Gene3D" id="3.40.50.150">
    <property type="entry name" value="Vaccinia Virus protein VP39"/>
    <property type="match status" value="1"/>
</dbReference>
<gene>
    <name evidence="6" type="ORF">DPM19_02940</name>
</gene>
<dbReference type="GO" id="GO:0008168">
    <property type="term" value="F:methyltransferase activity"/>
    <property type="evidence" value="ECO:0007669"/>
    <property type="project" value="UniProtKB-KW"/>
</dbReference>
<dbReference type="OrthoDB" id="9786503at2"/>
<dbReference type="SUPFAM" id="SSF51905">
    <property type="entry name" value="FAD/NAD(P)-binding domain"/>
    <property type="match status" value="1"/>
</dbReference>
<evidence type="ECO:0000313" key="6">
    <source>
        <dbReference type="EMBL" id="RAY17309.1"/>
    </source>
</evidence>
<evidence type="ECO:0000256" key="2">
    <source>
        <dbReference type="ARBA" id="ARBA00023002"/>
    </source>
</evidence>
<keyword evidence="7" id="KW-1185">Reference proteome</keyword>
<dbReference type="InterPro" id="IPR029063">
    <property type="entry name" value="SAM-dependent_MTases_sf"/>
</dbReference>
<dbReference type="GO" id="GO:0032259">
    <property type="term" value="P:methylation"/>
    <property type="evidence" value="ECO:0007669"/>
    <property type="project" value="UniProtKB-KW"/>
</dbReference>
<organism evidence="6 7">
    <name type="scientific">Actinomadura craniellae</name>
    <dbReference type="NCBI Taxonomy" id="2231787"/>
    <lineage>
        <taxon>Bacteria</taxon>
        <taxon>Bacillati</taxon>
        <taxon>Actinomycetota</taxon>
        <taxon>Actinomycetes</taxon>
        <taxon>Streptosporangiales</taxon>
        <taxon>Thermomonosporaceae</taxon>
        <taxon>Actinomadura</taxon>
    </lineage>
</organism>
<dbReference type="PRINTS" id="PR00368">
    <property type="entry name" value="FADPNR"/>
</dbReference>
<dbReference type="PRINTS" id="PR00469">
    <property type="entry name" value="PNDRDTASEII"/>
</dbReference>
<dbReference type="EMBL" id="QLYX01000001">
    <property type="protein sequence ID" value="RAY17309.1"/>
    <property type="molecule type" value="Genomic_DNA"/>
</dbReference>
<dbReference type="InterPro" id="IPR036188">
    <property type="entry name" value="FAD/NAD-bd_sf"/>
</dbReference>
<keyword evidence="6" id="KW-0489">Methyltransferase</keyword>
<dbReference type="InterPro" id="IPR041698">
    <property type="entry name" value="Methyltransf_25"/>
</dbReference>
<protein>
    <submittedName>
        <fullName evidence="6">SAM-dependent methyltransferase</fullName>
    </submittedName>
</protein>
<dbReference type="PANTHER" id="PTHR48105">
    <property type="entry name" value="THIOREDOXIN REDUCTASE 1-RELATED-RELATED"/>
    <property type="match status" value="1"/>
</dbReference>
<dbReference type="InterPro" id="IPR023753">
    <property type="entry name" value="FAD/NAD-binding_dom"/>
</dbReference>
<evidence type="ECO:0000313" key="7">
    <source>
        <dbReference type="Proteomes" id="UP000251891"/>
    </source>
</evidence>
<comment type="caution">
    <text evidence="6">The sequence shown here is derived from an EMBL/GenBank/DDBJ whole genome shotgun (WGS) entry which is preliminary data.</text>
</comment>